<dbReference type="VEuPathDB" id="TrichDB:TVAGG3_0550850"/>
<reference evidence="2" key="1">
    <citation type="submission" date="2006-10" db="EMBL/GenBank/DDBJ databases">
        <authorList>
            <person name="Amadeo P."/>
            <person name="Zhao Q."/>
            <person name="Wortman J."/>
            <person name="Fraser-Liggett C."/>
            <person name="Carlton J."/>
        </authorList>
    </citation>
    <scope>NUCLEOTIDE SEQUENCE</scope>
    <source>
        <strain evidence="2">G3</strain>
    </source>
</reference>
<keyword evidence="1" id="KW-0472">Membrane</keyword>
<organism evidence="2 3">
    <name type="scientific">Trichomonas vaginalis (strain ATCC PRA-98 / G3)</name>
    <dbReference type="NCBI Taxonomy" id="412133"/>
    <lineage>
        <taxon>Eukaryota</taxon>
        <taxon>Metamonada</taxon>
        <taxon>Parabasalia</taxon>
        <taxon>Trichomonadida</taxon>
        <taxon>Trichomonadidae</taxon>
        <taxon>Trichomonas</taxon>
    </lineage>
</organism>
<protein>
    <submittedName>
        <fullName evidence="2">Uncharacterized protein</fullName>
    </submittedName>
</protein>
<dbReference type="EMBL" id="DS113326">
    <property type="protein sequence ID" value="EAY11071.1"/>
    <property type="molecule type" value="Genomic_DNA"/>
</dbReference>
<proteinExistence type="predicted"/>
<dbReference type="RefSeq" id="XP_001323294.1">
    <property type="nucleotide sequence ID" value="XM_001323259.1"/>
</dbReference>
<name>A2E8E3_TRIV3</name>
<dbReference type="AlphaFoldDB" id="A2E8E3"/>
<feature type="transmembrane region" description="Helical" evidence="1">
    <location>
        <begin position="43"/>
        <end position="62"/>
    </location>
</feature>
<evidence type="ECO:0000313" key="2">
    <source>
        <dbReference type="EMBL" id="EAY11071.1"/>
    </source>
</evidence>
<feature type="transmembrane region" description="Helical" evidence="1">
    <location>
        <begin position="68"/>
        <end position="85"/>
    </location>
</feature>
<keyword evidence="1" id="KW-0812">Transmembrane</keyword>
<gene>
    <name evidence="2" type="ORF">TVAG_044950</name>
</gene>
<dbReference type="VEuPathDB" id="TrichDB:TVAG_044950"/>
<reference evidence="2" key="2">
    <citation type="journal article" date="2007" name="Science">
        <title>Draft genome sequence of the sexually transmitted pathogen Trichomonas vaginalis.</title>
        <authorList>
            <person name="Carlton J.M."/>
            <person name="Hirt R.P."/>
            <person name="Silva J.C."/>
            <person name="Delcher A.L."/>
            <person name="Schatz M."/>
            <person name="Zhao Q."/>
            <person name="Wortman J.R."/>
            <person name="Bidwell S.L."/>
            <person name="Alsmark U.C.M."/>
            <person name="Besteiro S."/>
            <person name="Sicheritz-Ponten T."/>
            <person name="Noel C.J."/>
            <person name="Dacks J.B."/>
            <person name="Foster P.G."/>
            <person name="Simillion C."/>
            <person name="Van de Peer Y."/>
            <person name="Miranda-Saavedra D."/>
            <person name="Barton G.J."/>
            <person name="Westrop G.D."/>
            <person name="Mueller S."/>
            <person name="Dessi D."/>
            <person name="Fiori P.L."/>
            <person name="Ren Q."/>
            <person name="Paulsen I."/>
            <person name="Zhang H."/>
            <person name="Bastida-Corcuera F.D."/>
            <person name="Simoes-Barbosa A."/>
            <person name="Brown M.T."/>
            <person name="Hayes R.D."/>
            <person name="Mukherjee M."/>
            <person name="Okumura C.Y."/>
            <person name="Schneider R."/>
            <person name="Smith A.J."/>
            <person name="Vanacova S."/>
            <person name="Villalvazo M."/>
            <person name="Haas B.J."/>
            <person name="Pertea M."/>
            <person name="Feldblyum T.V."/>
            <person name="Utterback T.R."/>
            <person name="Shu C.L."/>
            <person name="Osoegawa K."/>
            <person name="de Jong P.J."/>
            <person name="Hrdy I."/>
            <person name="Horvathova L."/>
            <person name="Zubacova Z."/>
            <person name="Dolezal P."/>
            <person name="Malik S.B."/>
            <person name="Logsdon J.M. Jr."/>
            <person name="Henze K."/>
            <person name="Gupta A."/>
            <person name="Wang C.C."/>
            <person name="Dunne R.L."/>
            <person name="Upcroft J.A."/>
            <person name="Upcroft P."/>
            <person name="White O."/>
            <person name="Salzberg S.L."/>
            <person name="Tang P."/>
            <person name="Chiu C.-H."/>
            <person name="Lee Y.-S."/>
            <person name="Embley T.M."/>
            <person name="Coombs G.H."/>
            <person name="Mottram J.C."/>
            <person name="Tachezy J."/>
            <person name="Fraser-Liggett C.M."/>
            <person name="Johnson P.J."/>
        </authorList>
    </citation>
    <scope>NUCLEOTIDE SEQUENCE [LARGE SCALE GENOMIC DNA]</scope>
    <source>
        <strain evidence="2">G3</strain>
    </source>
</reference>
<evidence type="ECO:0000313" key="3">
    <source>
        <dbReference type="Proteomes" id="UP000001542"/>
    </source>
</evidence>
<dbReference type="Proteomes" id="UP000001542">
    <property type="component" value="Unassembled WGS sequence"/>
</dbReference>
<feature type="transmembrane region" description="Helical" evidence="1">
    <location>
        <begin position="148"/>
        <end position="175"/>
    </location>
</feature>
<dbReference type="InParanoid" id="A2E8E3"/>
<accession>A2E8E3</accession>
<sequence>MCETCCPYKICKDPELLKAKLNEHVRYVNAIQAILYFKKPIQFGVIFVLVNLLFFFIGYFHLSFFPTVALLALLYNLGKLLFSFIGDKIVDFLFPAEVPMGEATESNHIRSADEVAACISCCVRKCDGCPCHCNGGIPIKKIAIMAGLFVLFLLAGTFWLNFVIVNLALILPGVLLLPQVNPYVLKAKDAICPCKAKAE</sequence>
<keyword evidence="3" id="KW-1185">Reference proteome</keyword>
<dbReference type="KEGG" id="tva:4769023"/>
<keyword evidence="1" id="KW-1133">Transmembrane helix</keyword>
<evidence type="ECO:0000256" key="1">
    <source>
        <dbReference type="SAM" id="Phobius"/>
    </source>
</evidence>